<dbReference type="EMBL" id="WWBZ02000033">
    <property type="protein sequence ID" value="KAF4307287.1"/>
    <property type="molecule type" value="Genomic_DNA"/>
</dbReference>
<dbReference type="PANTHER" id="PTHR15396:SF1">
    <property type="entry name" value="RIBONUCLEASE P PROTEIN SUBUNIT P40"/>
    <property type="match status" value="1"/>
</dbReference>
<dbReference type="GO" id="GO:0001682">
    <property type="term" value="P:tRNA 5'-leader removal"/>
    <property type="evidence" value="ECO:0007669"/>
    <property type="project" value="InterPro"/>
</dbReference>
<reference evidence="1" key="1">
    <citation type="submission" date="2020-04" db="EMBL/GenBank/DDBJ databases">
        <title>Genome Assembly and Annotation of Botryosphaeria dothidea sdau 11-99, a Latent Pathogen of Apple Fruit Ring Rot in China.</title>
        <authorList>
            <person name="Yu C."/>
            <person name="Diao Y."/>
            <person name="Lu Q."/>
            <person name="Zhao J."/>
            <person name="Cui S."/>
            <person name="Peng C."/>
            <person name="He B."/>
            <person name="Liu H."/>
        </authorList>
    </citation>
    <scope>NUCLEOTIDE SEQUENCE [LARGE SCALE GENOMIC DNA]</scope>
    <source>
        <strain evidence="1">Sdau11-99</strain>
    </source>
</reference>
<accession>A0A8H4N9D6</accession>
<dbReference type="InterPro" id="IPR013893">
    <property type="entry name" value="RNase_P_Rpp40"/>
</dbReference>
<protein>
    <submittedName>
        <fullName evidence="1">Ribonuclease p 40kda subunit</fullName>
    </submittedName>
</protein>
<dbReference type="Proteomes" id="UP000572817">
    <property type="component" value="Unassembled WGS sequence"/>
</dbReference>
<name>A0A8H4N9D6_9PEZI</name>
<organism evidence="1 2">
    <name type="scientific">Botryosphaeria dothidea</name>
    <dbReference type="NCBI Taxonomy" id="55169"/>
    <lineage>
        <taxon>Eukaryota</taxon>
        <taxon>Fungi</taxon>
        <taxon>Dikarya</taxon>
        <taxon>Ascomycota</taxon>
        <taxon>Pezizomycotina</taxon>
        <taxon>Dothideomycetes</taxon>
        <taxon>Dothideomycetes incertae sedis</taxon>
        <taxon>Botryosphaeriales</taxon>
        <taxon>Botryosphaeriaceae</taxon>
        <taxon>Botryosphaeria</taxon>
    </lineage>
</organism>
<evidence type="ECO:0000313" key="1">
    <source>
        <dbReference type="EMBL" id="KAF4307287.1"/>
    </source>
</evidence>
<dbReference type="GO" id="GO:0000172">
    <property type="term" value="C:ribonuclease MRP complex"/>
    <property type="evidence" value="ECO:0007669"/>
    <property type="project" value="TreeGrafter"/>
</dbReference>
<dbReference type="GO" id="GO:0000171">
    <property type="term" value="F:ribonuclease MRP activity"/>
    <property type="evidence" value="ECO:0007669"/>
    <property type="project" value="TreeGrafter"/>
</dbReference>
<keyword evidence="2" id="KW-1185">Reference proteome</keyword>
<dbReference type="OrthoDB" id="63112at2759"/>
<dbReference type="GO" id="GO:0004526">
    <property type="term" value="F:ribonuclease P activity"/>
    <property type="evidence" value="ECO:0007669"/>
    <property type="project" value="TreeGrafter"/>
</dbReference>
<gene>
    <name evidence="1" type="ORF">GTA08_BOTSDO05136</name>
</gene>
<comment type="caution">
    <text evidence="1">The sequence shown here is derived from an EMBL/GenBank/DDBJ whole genome shotgun (WGS) entry which is preliminary data.</text>
</comment>
<evidence type="ECO:0000313" key="2">
    <source>
        <dbReference type="Proteomes" id="UP000572817"/>
    </source>
</evidence>
<dbReference type="PANTHER" id="PTHR15396">
    <property type="entry name" value="RIBONUCLEASE P PROTEIN SUBUNIT P40"/>
    <property type="match status" value="1"/>
</dbReference>
<dbReference type="GO" id="GO:0000447">
    <property type="term" value="P:endonucleolytic cleavage in ITS1 to separate SSU-rRNA from 5.8S rRNA and LSU-rRNA from tricistronic rRNA transcript (SSU-rRNA, 5.8S rRNA, LSU-rRNA)"/>
    <property type="evidence" value="ECO:0007669"/>
    <property type="project" value="TreeGrafter"/>
</dbReference>
<dbReference type="AlphaFoldDB" id="A0A8H4N9D6"/>
<sequence>MFGIEKQDARSTKCYFAHAALGEHVDDKHPPTKKKPFATVISQPFSHTADLILPDEIYDVIKQELDGPAGRFHYARVNMSLGEIIDGDFFNHYIKTGNVLMLSEGRRGIDNVFSLSEGEVFYPSSIVRPFQEQYPDSVTGILRLELDRATYERCGLEGKPIPHGGRKHTKERFAVEMELRKSSMLHGKKGFERIVWAFKNVLNHSLTWLFHDVQNPEQPPSGPILAHAPHLQTARPDLLRMSQVKIPALTSTSDLYDPEYGAEVLEWLGMVSLGSPRINAADDIDSFLSRYEVPMPYRTEGDPEDPAVGGVVRLRWRGLVPPIVLLKLWMMVRKGLMSGRVGEEKKWMAVTVAGFAGEAYTMLGAGGRDVLSWECK</sequence>
<dbReference type="GO" id="GO:0030681">
    <property type="term" value="C:multimeric ribonuclease P complex"/>
    <property type="evidence" value="ECO:0007669"/>
    <property type="project" value="TreeGrafter"/>
</dbReference>
<proteinExistence type="predicted"/>
<dbReference type="Pfam" id="PF08584">
    <property type="entry name" value="Ribonuc_P_40"/>
    <property type="match status" value="2"/>
</dbReference>